<organism evidence="2 3">
    <name type="scientific">Cronobacter phage vB_CsaM_GAP32</name>
    <dbReference type="NCBI Taxonomy" id="1141136"/>
    <lineage>
        <taxon>Viruses</taxon>
        <taxon>Duplodnaviria</taxon>
        <taxon>Heunggongvirae</taxon>
        <taxon>Uroviricota</taxon>
        <taxon>Caudoviricetes</taxon>
        <taxon>Mimasvirus</taxon>
        <taxon>Mimasvirus GAP32</taxon>
    </lineage>
</organism>
<evidence type="ECO:0000313" key="3">
    <source>
        <dbReference type="Proteomes" id="UP000000457"/>
    </source>
</evidence>
<dbReference type="OrthoDB" id="26779at10239"/>
<keyword evidence="3" id="KW-1185">Reference proteome</keyword>
<dbReference type="KEGG" id="vg:13993848"/>
<reference evidence="2 3" key="1">
    <citation type="journal article" date="2014" name="Virology">
        <title>Supersize me: Cronobacter sakazakii phage GAP32.</title>
        <authorList>
            <person name="Abbasifar R."/>
            <person name="Griffiths M.W."/>
            <person name="Sabour P.M."/>
            <person name="Ackermann H.-W."/>
            <person name="Vandersteegen K."/>
            <person name="Lavigne R."/>
            <person name="Noben J.-P."/>
            <person name="Villa A.A."/>
            <person name="Abbasifar A."/>
            <person name="Nash J.H.E."/>
            <person name="Kropinski A.M."/>
        </authorList>
    </citation>
    <scope>NUCLEOTIDE SEQUENCE [LARGE SCALE GENOMIC DNA]</scope>
    <source>
        <strain evidence="2">GAP-32</strain>
    </source>
</reference>
<dbReference type="RefSeq" id="YP_006987213.1">
    <property type="nucleotide sequence ID" value="NC_019401.1"/>
</dbReference>
<protein>
    <submittedName>
        <fullName evidence="2">Uncharacterized protein</fullName>
    </submittedName>
</protein>
<proteinExistence type="predicted"/>
<keyword evidence="1" id="KW-0812">Transmembrane</keyword>
<evidence type="ECO:0000313" key="2">
    <source>
        <dbReference type="EMBL" id="AFC21558.1"/>
    </source>
</evidence>
<keyword evidence="1" id="KW-0472">Membrane</keyword>
<sequence>MKFLVILIFLTFAVAFTSVVLYSLFGRGNSAPRKNIRNYKVRFDAAKEKYYIVNQLDTHDEPVTNSLGFRVMYKDKPKAEFVAEKYNA</sequence>
<accession>K4F6J3</accession>
<gene>
    <name evidence="2" type="ORF">GAP32_110</name>
</gene>
<dbReference type="EMBL" id="JN882285">
    <property type="protein sequence ID" value="AFC21558.1"/>
    <property type="molecule type" value="Genomic_DNA"/>
</dbReference>
<evidence type="ECO:0000256" key="1">
    <source>
        <dbReference type="SAM" id="Phobius"/>
    </source>
</evidence>
<dbReference type="Proteomes" id="UP000000457">
    <property type="component" value="Segment"/>
</dbReference>
<feature type="transmembrane region" description="Helical" evidence="1">
    <location>
        <begin position="6"/>
        <end position="25"/>
    </location>
</feature>
<keyword evidence="1" id="KW-1133">Transmembrane helix</keyword>
<name>K4F6J3_9CAUD</name>
<dbReference type="GeneID" id="13993848"/>